<keyword evidence="5" id="KW-1015">Disulfide bond</keyword>
<feature type="signal peptide" evidence="8">
    <location>
        <begin position="1"/>
        <end position="19"/>
    </location>
</feature>
<dbReference type="AlphaFoldDB" id="A0A674GHQ0"/>
<comment type="subcellular location">
    <subcellularLocation>
        <location evidence="1">Secreted</location>
    </subcellularLocation>
</comment>
<dbReference type="InterPro" id="IPR036880">
    <property type="entry name" value="Kunitz_BPTI_sf"/>
</dbReference>
<dbReference type="InParanoid" id="A0A674GHQ0"/>
<keyword evidence="11" id="KW-1185">Reference proteome</keyword>
<dbReference type="FunFam" id="4.10.410.10:FF:000020">
    <property type="entry name" value="Collagen, type VI, alpha 3"/>
    <property type="match status" value="1"/>
</dbReference>
<evidence type="ECO:0000256" key="7">
    <source>
        <dbReference type="SAM" id="Phobius"/>
    </source>
</evidence>
<keyword evidence="7" id="KW-0812">Transmembrane</keyword>
<dbReference type="PROSITE" id="PS50279">
    <property type="entry name" value="BPTI_KUNITZ_2"/>
    <property type="match status" value="2"/>
</dbReference>
<dbReference type="FunFam" id="4.10.410.10:FF:000011">
    <property type="entry name" value="Tissue factor pathway inhibitor"/>
    <property type="match status" value="1"/>
</dbReference>
<dbReference type="Pfam" id="PF00014">
    <property type="entry name" value="Kunitz_BPTI"/>
    <property type="match status" value="2"/>
</dbReference>
<accession>A0A674GHQ0</accession>
<protein>
    <submittedName>
        <fullName evidence="10">Kunitz-type protease inhibitor 2-like</fullName>
    </submittedName>
</protein>
<keyword evidence="7" id="KW-1133">Transmembrane helix</keyword>
<keyword evidence="7" id="KW-0472">Membrane</keyword>
<evidence type="ECO:0000256" key="8">
    <source>
        <dbReference type="SAM" id="SignalP"/>
    </source>
</evidence>
<name>A0A674GHQ0_TAEGU</name>
<dbReference type="Gene3D" id="4.10.410.10">
    <property type="entry name" value="Pancreatic trypsin inhibitor Kunitz domain"/>
    <property type="match status" value="2"/>
</dbReference>
<evidence type="ECO:0000256" key="5">
    <source>
        <dbReference type="ARBA" id="ARBA00023157"/>
    </source>
</evidence>
<keyword evidence="4" id="KW-0722">Serine protease inhibitor</keyword>
<dbReference type="GO" id="GO:0004867">
    <property type="term" value="F:serine-type endopeptidase inhibitor activity"/>
    <property type="evidence" value="ECO:0007669"/>
    <property type="project" value="UniProtKB-KW"/>
</dbReference>
<dbReference type="PANTHER" id="PTHR47247:SF1">
    <property type="entry name" value="KUNITZ-TYPE PROTEASE INHIBITOR 2"/>
    <property type="match status" value="1"/>
</dbReference>
<evidence type="ECO:0000313" key="11">
    <source>
        <dbReference type="Proteomes" id="UP000007754"/>
    </source>
</evidence>
<proteinExistence type="predicted"/>
<feature type="chain" id="PRO_5025497827" evidence="8">
    <location>
        <begin position="20"/>
        <end position="225"/>
    </location>
</feature>
<keyword evidence="3" id="KW-0646">Protease inhibitor</keyword>
<keyword evidence="8" id="KW-0732">Signal</keyword>
<sequence>MAAGRLLPVLLLLAGGAAGTGPDPPGGPAALAARCRLPALTGRCRASIPRWFFNASSGSCESFVFGGCGGNGNNFGSERECRESCGAPSDLGSANSSLAELCSAPPVPGPCRAAFPRWFYVPAEKSCREFTYGGCRGNANNHRDRSECLRRCRPRDDLGEELRRFFSSKGAFWGALLLLGGSLAAGLGLARGRYRGRCRCRCREEPRAPGAAEDRERLVKEPSPA</sequence>
<evidence type="ECO:0000259" key="9">
    <source>
        <dbReference type="PROSITE" id="PS50279"/>
    </source>
</evidence>
<feature type="region of interest" description="Disordered" evidence="6">
    <location>
        <begin position="206"/>
        <end position="225"/>
    </location>
</feature>
<dbReference type="PROSITE" id="PS00280">
    <property type="entry name" value="BPTI_KUNITZ_1"/>
    <property type="match status" value="1"/>
</dbReference>
<feature type="transmembrane region" description="Helical" evidence="7">
    <location>
        <begin position="171"/>
        <end position="190"/>
    </location>
</feature>
<dbReference type="PANTHER" id="PTHR47247">
    <property type="entry name" value="KUNITZ-TYPE PROTEASE INHIBITOR 2"/>
    <property type="match status" value="1"/>
</dbReference>
<evidence type="ECO:0000313" key="10">
    <source>
        <dbReference type="Ensembl" id="ENSTGUP00000021905.1"/>
    </source>
</evidence>
<dbReference type="GO" id="GO:0005576">
    <property type="term" value="C:extracellular region"/>
    <property type="evidence" value="ECO:0007669"/>
    <property type="project" value="UniProtKB-SubCell"/>
</dbReference>
<dbReference type="SMART" id="SM00131">
    <property type="entry name" value="KU"/>
    <property type="match status" value="2"/>
</dbReference>
<evidence type="ECO:0000256" key="3">
    <source>
        <dbReference type="ARBA" id="ARBA00022690"/>
    </source>
</evidence>
<feature type="domain" description="BPTI/Kunitz inhibitor" evidence="9">
    <location>
        <begin position="102"/>
        <end position="152"/>
    </location>
</feature>
<evidence type="ECO:0000256" key="2">
    <source>
        <dbReference type="ARBA" id="ARBA00022525"/>
    </source>
</evidence>
<dbReference type="SUPFAM" id="SSF57362">
    <property type="entry name" value="BPTI-like"/>
    <property type="match status" value="2"/>
</dbReference>
<dbReference type="InterPro" id="IPR020901">
    <property type="entry name" value="Prtase_inh_Kunz-CS"/>
</dbReference>
<evidence type="ECO:0000256" key="1">
    <source>
        <dbReference type="ARBA" id="ARBA00004613"/>
    </source>
</evidence>
<reference evidence="10" key="1">
    <citation type="submission" date="2025-08" db="UniProtKB">
        <authorList>
            <consortium name="Ensembl"/>
        </authorList>
    </citation>
    <scope>IDENTIFICATION</scope>
</reference>
<keyword evidence="2" id="KW-0964">Secreted</keyword>
<organism evidence="10 11">
    <name type="scientific">Taeniopygia guttata</name>
    <name type="common">Zebra finch</name>
    <name type="synonym">Poephila guttata</name>
    <dbReference type="NCBI Taxonomy" id="59729"/>
    <lineage>
        <taxon>Eukaryota</taxon>
        <taxon>Metazoa</taxon>
        <taxon>Chordata</taxon>
        <taxon>Craniata</taxon>
        <taxon>Vertebrata</taxon>
        <taxon>Euteleostomi</taxon>
        <taxon>Archelosauria</taxon>
        <taxon>Archosauria</taxon>
        <taxon>Dinosauria</taxon>
        <taxon>Saurischia</taxon>
        <taxon>Theropoda</taxon>
        <taxon>Coelurosauria</taxon>
        <taxon>Aves</taxon>
        <taxon>Neognathae</taxon>
        <taxon>Neoaves</taxon>
        <taxon>Telluraves</taxon>
        <taxon>Australaves</taxon>
        <taxon>Passeriformes</taxon>
        <taxon>Passeroidea</taxon>
        <taxon>Estrildidae</taxon>
        <taxon>Estrildinae</taxon>
        <taxon>Taeniopygia</taxon>
    </lineage>
</organism>
<dbReference type="InterPro" id="IPR002223">
    <property type="entry name" value="Kunitz_BPTI"/>
</dbReference>
<reference evidence="10" key="2">
    <citation type="submission" date="2025-09" db="UniProtKB">
        <authorList>
            <consortium name="Ensembl"/>
        </authorList>
    </citation>
    <scope>IDENTIFICATION</scope>
</reference>
<feature type="domain" description="BPTI/Kunitz inhibitor" evidence="9">
    <location>
        <begin position="35"/>
        <end position="85"/>
    </location>
</feature>
<evidence type="ECO:0000256" key="6">
    <source>
        <dbReference type="SAM" id="MobiDB-lite"/>
    </source>
</evidence>
<dbReference type="Ensembl" id="ENSTGUT00000026125.1">
    <property type="protein sequence ID" value="ENSTGUP00000021905.1"/>
    <property type="gene ID" value="ENSTGUG00000021327.1"/>
</dbReference>
<dbReference type="Proteomes" id="UP000007754">
    <property type="component" value="Unplaced"/>
</dbReference>
<dbReference type="GeneTree" id="ENSGT00940000160348"/>
<dbReference type="PRINTS" id="PR00759">
    <property type="entry name" value="BASICPTASE"/>
</dbReference>
<evidence type="ECO:0000256" key="4">
    <source>
        <dbReference type="ARBA" id="ARBA00022900"/>
    </source>
</evidence>